<evidence type="ECO:0000256" key="4">
    <source>
        <dbReference type="ARBA" id="ARBA00023125"/>
    </source>
</evidence>
<dbReference type="GO" id="GO:0006313">
    <property type="term" value="P:DNA transposition"/>
    <property type="evidence" value="ECO:0007669"/>
    <property type="project" value="UniProtKB-UniRule"/>
</dbReference>
<keyword evidence="5 6" id="KW-0233">DNA recombination</keyword>
<comment type="similarity">
    <text evidence="2 6">Belongs to the transposase mutator family.</text>
</comment>
<dbReference type="Proteomes" id="UP000249538">
    <property type="component" value="Unassembled WGS sequence"/>
</dbReference>
<evidence type="ECO:0000256" key="5">
    <source>
        <dbReference type="ARBA" id="ARBA00023172"/>
    </source>
</evidence>
<dbReference type="InterPro" id="IPR001207">
    <property type="entry name" value="Transposase_mutator"/>
</dbReference>
<comment type="function">
    <text evidence="1 6">Required for the transposition of the insertion element.</text>
</comment>
<accession>A0A2W7QWN2</accession>
<reference evidence="7 8" key="1">
    <citation type="submission" date="2018-06" db="EMBL/GenBank/DDBJ databases">
        <title>Genomic Encyclopedia of Archaeal and Bacterial Type Strains, Phase II (KMG-II): from individual species to whole genera.</title>
        <authorList>
            <person name="Goeker M."/>
        </authorList>
    </citation>
    <scope>NUCLEOTIDE SEQUENCE [LARGE SCALE GENOMIC DNA]</scope>
    <source>
        <strain evidence="7 8">DSM 18774</strain>
    </source>
</reference>
<comment type="caution">
    <text evidence="7">The sequence shown here is derived from an EMBL/GenBank/DDBJ whole genome shotgun (WGS) entry which is preliminary data.</text>
</comment>
<keyword evidence="4 6" id="KW-0238">DNA-binding</keyword>
<evidence type="ECO:0000313" key="7">
    <source>
        <dbReference type="EMBL" id="PZX46049.1"/>
    </source>
</evidence>
<name>A0A2W7QWN2_9RHOB</name>
<keyword evidence="3 6" id="KW-0815">Transposition</keyword>
<dbReference type="AlphaFoldDB" id="A0A2W7QWN2"/>
<evidence type="ECO:0000313" key="8">
    <source>
        <dbReference type="Proteomes" id="UP000249538"/>
    </source>
</evidence>
<evidence type="ECO:0000256" key="3">
    <source>
        <dbReference type="ARBA" id="ARBA00022578"/>
    </source>
</evidence>
<evidence type="ECO:0000256" key="6">
    <source>
        <dbReference type="RuleBase" id="RU365089"/>
    </source>
</evidence>
<keyword evidence="6" id="KW-0814">Transposable element</keyword>
<dbReference type="GO" id="GO:0004803">
    <property type="term" value="F:transposase activity"/>
    <property type="evidence" value="ECO:0007669"/>
    <property type="project" value="UniProtKB-UniRule"/>
</dbReference>
<evidence type="ECO:0000256" key="1">
    <source>
        <dbReference type="ARBA" id="ARBA00002190"/>
    </source>
</evidence>
<sequence>MREGGKIISRTVIVVVAVKEDGKREVLGVATGPRSVRRAILPLEDSLSALPLRTDFLLSLADRGLRGVKLATAGDGKGLRAAARRVFDASQQRRRVHWMRNALAHAPIKQRAAVPVMLKTIFVQGTKVEAEAQWAVVADAPCVKRRKLAAIMNASRNNVLANIDFTREYRAQSANINQLERVNREIKRRADAGGQ</sequence>
<protein>
    <recommendedName>
        <fullName evidence="6">Mutator family transposase</fullName>
    </recommendedName>
</protein>
<dbReference type="Pfam" id="PF00872">
    <property type="entry name" value="Transposase_mut"/>
    <property type="match status" value="1"/>
</dbReference>
<evidence type="ECO:0000256" key="2">
    <source>
        <dbReference type="ARBA" id="ARBA00010961"/>
    </source>
</evidence>
<organism evidence="7 8">
    <name type="scientific">Cereibacter changlensis</name>
    <dbReference type="NCBI Taxonomy" id="402884"/>
    <lineage>
        <taxon>Bacteria</taxon>
        <taxon>Pseudomonadati</taxon>
        <taxon>Pseudomonadota</taxon>
        <taxon>Alphaproteobacteria</taxon>
        <taxon>Rhodobacterales</taxon>
        <taxon>Paracoccaceae</taxon>
        <taxon>Cereibacter</taxon>
    </lineage>
</organism>
<gene>
    <name evidence="7" type="ORF">LX76_04701</name>
</gene>
<proteinExistence type="inferred from homology"/>
<dbReference type="EMBL" id="QKZS01000058">
    <property type="protein sequence ID" value="PZX46049.1"/>
    <property type="molecule type" value="Genomic_DNA"/>
</dbReference>
<dbReference type="PANTHER" id="PTHR33217:SF7">
    <property type="entry name" value="TRANSPOSASE FOR INSERTION SEQUENCE ELEMENT IS1081"/>
    <property type="match status" value="1"/>
</dbReference>
<dbReference type="GO" id="GO:0003677">
    <property type="term" value="F:DNA binding"/>
    <property type="evidence" value="ECO:0007669"/>
    <property type="project" value="UniProtKB-UniRule"/>
</dbReference>
<dbReference type="PANTHER" id="PTHR33217">
    <property type="entry name" value="TRANSPOSASE FOR INSERTION SEQUENCE ELEMENT IS1081"/>
    <property type="match status" value="1"/>
</dbReference>